<evidence type="ECO:0000313" key="1">
    <source>
        <dbReference type="EMBL" id="KAJ9124525.1"/>
    </source>
</evidence>
<dbReference type="EMBL" id="JASBWV010000010">
    <property type="protein sequence ID" value="KAJ9124525.1"/>
    <property type="molecule type" value="Genomic_DNA"/>
</dbReference>
<proteinExistence type="predicted"/>
<organism evidence="1 2">
    <name type="scientific">Naganishia onofrii</name>
    <dbReference type="NCBI Taxonomy" id="1851511"/>
    <lineage>
        <taxon>Eukaryota</taxon>
        <taxon>Fungi</taxon>
        <taxon>Dikarya</taxon>
        <taxon>Basidiomycota</taxon>
        <taxon>Agaricomycotina</taxon>
        <taxon>Tremellomycetes</taxon>
        <taxon>Filobasidiales</taxon>
        <taxon>Filobasidiaceae</taxon>
        <taxon>Naganishia</taxon>
    </lineage>
</organism>
<accession>A0ACC2XKH3</accession>
<protein>
    <submittedName>
        <fullName evidence="1">Uncharacterized protein</fullName>
    </submittedName>
</protein>
<evidence type="ECO:0000313" key="2">
    <source>
        <dbReference type="Proteomes" id="UP001234202"/>
    </source>
</evidence>
<dbReference type="Proteomes" id="UP001234202">
    <property type="component" value="Unassembled WGS sequence"/>
</dbReference>
<gene>
    <name evidence="1" type="ORF">QFC24_003317</name>
</gene>
<sequence>MEEGKEEHTSSPTPGYQDAARPTSDGPLVESGRYEEPDSVSTTPSNNASSGREITRPSGNDRDTAGSTTAVDVRARSLDAFESTPIRITTKSVNHYEGNSRPHPGFYVSRQPVDSYSQHSDSDFKDVSNNSRVPYDSAEARDRRLKAIQDLSLEPSDLPLRRQTFCEYVELVKKIFRTASAMVNIMRAEDAYIIMDKGPLRIADLQMTLCSRTLNDTEHKGIAVHDVNQDSAIHQSPIWDQLADYPIKFYAGAPMIVHLPNSPPAVIGTLCVLDEKPRPDFTEESLEILAQLASMLVKSICAEQSEIYAQKVARMHAVTCDFMERAIMPDPIRANGRRQSNEEVYPRCPADKPTGRYREGKAWDSAEVKVDSLLVEPEDGDENEDDINDSIYEQAILSICEIMDDSAVALLDTSSYRVYFRQSGSDVNDHVLEHLTENIGSKGFLDSDMGSRLSRLPDSLKDIADKDIVVKKIERSQEERTAMPSEVIAFRLADVAFQSPFKLDATESSEFTDAICDILGKALRSSPLWLNREDRDPQSIAIFRRIAPQAACMLVHPLWNPDGSPLKLLLIAWRNDCQRKHEIESFTTSIMTGLTAGLTLHKARRMEQAQIAFGNVQAHAMQNLEMKGGLEDIENASIQLETVMRNILSYFELESDFSPAQVRWEAFAMERKAPRTLEETLNDVLLTLAKRDTKQRENNARKTPNIEVVLEIIPPFLGDTLEEDISGNFARSIGNIVQNALAYIEDAEGYVLIAVDDVASLLPPQGFSDVSTTKNVSIKIMDSGAGMNEDYLKYHYFRPLKKGNELRAGSGLSVHVARRLLKTLGGSIAVSSQAGKGTTVHIEVPLTRRPSPAAITAQHNSSNPDPIAIQILEIGTPRNVHLLGFFDESSTKGIRCAGEVLIRSIERLGCKSVEKLNDADFVFFNVGKRNPAQVQQSLMSYGARQVIFLFKDEQSRLDFDTSGLDYDIVCLHRPLLPSTLRSLLFQAEETHQKAGVKPPQNFKATEEVGGTVAAAAAFMEGEQKSTLPAVTASPDRRKVANSQDDSKRNQIPVIVVEDNRIVVLLESQNLGTISEENACDGEEAVQIFRDLQEPCIGENFLLDINMPNLDGFEASKLMRKIESEFPERRVSQIVAVTALNGNDHRDRGVQECGMDAWLVKPTSKKQIVDAVEQGMKALSVAA</sequence>
<name>A0ACC2XKH3_9TREE</name>
<keyword evidence="2" id="KW-1185">Reference proteome</keyword>
<comment type="caution">
    <text evidence="1">The sequence shown here is derived from an EMBL/GenBank/DDBJ whole genome shotgun (WGS) entry which is preliminary data.</text>
</comment>
<reference evidence="1" key="1">
    <citation type="submission" date="2023-04" db="EMBL/GenBank/DDBJ databases">
        <title>Draft Genome sequencing of Naganishia species isolated from polar environments using Oxford Nanopore Technology.</title>
        <authorList>
            <person name="Leo P."/>
            <person name="Venkateswaran K."/>
        </authorList>
    </citation>
    <scope>NUCLEOTIDE SEQUENCE</scope>
    <source>
        <strain evidence="1">DBVPG 5303</strain>
    </source>
</reference>